<accession>A0A6C0DSF7</accession>
<protein>
    <recommendedName>
        <fullName evidence="1">DUF5672 domain-containing protein</fullName>
    </recommendedName>
</protein>
<dbReference type="InterPro" id="IPR043729">
    <property type="entry name" value="DUF5672"/>
</dbReference>
<dbReference type="Pfam" id="PF18922">
    <property type="entry name" value="DUF5672"/>
    <property type="match status" value="1"/>
</dbReference>
<feature type="domain" description="DUF5672" evidence="1">
    <location>
        <begin position="131"/>
        <end position="239"/>
    </location>
</feature>
<reference evidence="2" key="1">
    <citation type="journal article" date="2020" name="Nature">
        <title>Giant virus diversity and host interactions through global metagenomics.</title>
        <authorList>
            <person name="Schulz F."/>
            <person name="Roux S."/>
            <person name="Paez-Espino D."/>
            <person name="Jungbluth S."/>
            <person name="Walsh D.A."/>
            <person name="Denef V.J."/>
            <person name="McMahon K.D."/>
            <person name="Konstantinidis K.T."/>
            <person name="Eloe-Fadrosh E.A."/>
            <person name="Kyrpides N.C."/>
            <person name="Woyke T."/>
        </authorList>
    </citation>
    <scope>NUCLEOTIDE SEQUENCE</scope>
    <source>
        <strain evidence="2">GVMAG-M-3300023174-57</strain>
    </source>
</reference>
<dbReference type="EMBL" id="MN739666">
    <property type="protein sequence ID" value="QHT19442.1"/>
    <property type="molecule type" value="Genomic_DNA"/>
</dbReference>
<dbReference type="AlphaFoldDB" id="A0A6C0DSF7"/>
<evidence type="ECO:0000259" key="1">
    <source>
        <dbReference type="Pfam" id="PF18922"/>
    </source>
</evidence>
<proteinExistence type="predicted"/>
<organism evidence="2">
    <name type="scientific">viral metagenome</name>
    <dbReference type="NCBI Taxonomy" id="1070528"/>
    <lineage>
        <taxon>unclassified sequences</taxon>
        <taxon>metagenomes</taxon>
        <taxon>organismal metagenomes</taxon>
    </lineage>
</organism>
<sequence>MEAIYEVAKQEYDNRDPNQAIRLDRFRQVLEPYLYHYLIEQHSPVLNTFWADYVPPAASAAKRAFVIVERRPHPNFAFVLKNTAWADPANAVYLFCSDANLPFIKALLGPKEPHFKIIVAFQGLGTRETGKAEYNRLLTSARFYEQFDHAIEHIVTVQMDAFFRRKLPNEFYVGDYWGNPWAWRQNLPGGGGITVRRLAKMIAICTASSNTDLDNEDAWISDRIIETGGNFPPLEFRREAIMESLPAQNPYCLHQFWTFLENYMAVPKHVVITYWTRLLSLMH</sequence>
<name>A0A6C0DSF7_9ZZZZ</name>
<evidence type="ECO:0000313" key="2">
    <source>
        <dbReference type="EMBL" id="QHT19442.1"/>
    </source>
</evidence>